<dbReference type="PANTHER" id="PTHR14927:SF0">
    <property type="entry name" value="NUCLEOLAR PROTEIN 10"/>
    <property type="match status" value="1"/>
</dbReference>
<dbReference type="GO" id="GO:0032040">
    <property type="term" value="C:small-subunit processome"/>
    <property type="evidence" value="ECO:0007669"/>
    <property type="project" value="TreeGrafter"/>
</dbReference>
<protein>
    <submittedName>
        <fullName evidence="2">Nucleolar protein 10</fullName>
    </submittedName>
</protein>
<dbReference type="Gene3D" id="2.130.10.10">
    <property type="entry name" value="YVTN repeat-like/Quinoprotein amine dehydrogenase"/>
    <property type="match status" value="1"/>
</dbReference>
<sequence length="182" mass="21460">MQTFTSNDVKVYNLSAGKSLPNWITDRKRRQMEKTDVNIRRRIELIQDFEMPEVSNCIRVSPDGQYILASGAYKPRVRCYDTQEMSMKFERCMDAEIVKFLVLSQDYSKLIFLHSDRFVEFHAQYGKYYRVRIPKFGRDLAYQTELCHLYVVGASNEVYRMNLEEGKFMQSLASTLKTELNS</sequence>
<dbReference type="GO" id="GO:0030686">
    <property type="term" value="C:90S preribosome"/>
    <property type="evidence" value="ECO:0007669"/>
    <property type="project" value="TreeGrafter"/>
</dbReference>
<proteinExistence type="predicted"/>
<dbReference type="AlphaFoldDB" id="A0A9X6NN87"/>
<dbReference type="EMBL" id="MTYJ01000331">
    <property type="protein sequence ID" value="OWA53576.1"/>
    <property type="molecule type" value="Genomic_DNA"/>
</dbReference>
<feature type="non-terminal residue" evidence="2">
    <location>
        <position position="1"/>
    </location>
</feature>
<dbReference type="Proteomes" id="UP000192578">
    <property type="component" value="Unassembled WGS sequence"/>
</dbReference>
<feature type="domain" description="Nucleolar protein 10-like N-terminal" evidence="1">
    <location>
        <begin position="1"/>
        <end position="174"/>
    </location>
</feature>
<comment type="caution">
    <text evidence="2">The sequence shown here is derived from an EMBL/GenBank/DDBJ whole genome shotgun (WGS) entry which is preliminary data.</text>
</comment>
<organism evidence="2 3">
    <name type="scientific">Hypsibius exemplaris</name>
    <name type="common">Freshwater tardigrade</name>
    <dbReference type="NCBI Taxonomy" id="2072580"/>
    <lineage>
        <taxon>Eukaryota</taxon>
        <taxon>Metazoa</taxon>
        <taxon>Ecdysozoa</taxon>
        <taxon>Tardigrada</taxon>
        <taxon>Eutardigrada</taxon>
        <taxon>Parachela</taxon>
        <taxon>Hypsibioidea</taxon>
        <taxon>Hypsibiidae</taxon>
        <taxon>Hypsibius</taxon>
    </lineage>
</organism>
<evidence type="ECO:0000313" key="3">
    <source>
        <dbReference type="Proteomes" id="UP000192578"/>
    </source>
</evidence>
<accession>A0A9X6NN87</accession>
<evidence type="ECO:0000313" key="2">
    <source>
        <dbReference type="EMBL" id="OWA53576.1"/>
    </source>
</evidence>
<keyword evidence="3" id="KW-1185">Reference proteome</keyword>
<name>A0A9X6NN87_HYPEX</name>
<dbReference type="PANTHER" id="PTHR14927">
    <property type="entry name" value="NUCLEOLAR PROTEIN 10"/>
    <property type="match status" value="1"/>
</dbReference>
<dbReference type="InterPro" id="IPR036322">
    <property type="entry name" value="WD40_repeat_dom_sf"/>
</dbReference>
<dbReference type="InterPro" id="IPR056551">
    <property type="entry name" value="Beta-prop_NOL10_N"/>
</dbReference>
<dbReference type="InterPro" id="IPR040382">
    <property type="entry name" value="NOL10/Enp2"/>
</dbReference>
<dbReference type="InterPro" id="IPR015943">
    <property type="entry name" value="WD40/YVTN_repeat-like_dom_sf"/>
</dbReference>
<dbReference type="Pfam" id="PF23098">
    <property type="entry name" value="Beta-prop_NOL10_N"/>
    <property type="match status" value="1"/>
</dbReference>
<dbReference type="OrthoDB" id="273340at2759"/>
<reference evidence="3" key="1">
    <citation type="submission" date="2017-01" db="EMBL/GenBank/DDBJ databases">
        <title>Comparative genomics of anhydrobiosis in the tardigrade Hypsibius dujardini.</title>
        <authorList>
            <person name="Yoshida Y."/>
            <person name="Koutsovoulos G."/>
            <person name="Laetsch D."/>
            <person name="Stevens L."/>
            <person name="Kumar S."/>
            <person name="Horikawa D."/>
            <person name="Ishino K."/>
            <person name="Komine S."/>
            <person name="Tomita M."/>
            <person name="Blaxter M."/>
            <person name="Arakawa K."/>
        </authorList>
    </citation>
    <scope>NUCLEOTIDE SEQUENCE [LARGE SCALE GENOMIC DNA]</scope>
    <source>
        <strain evidence="3">Z151</strain>
    </source>
</reference>
<evidence type="ECO:0000259" key="1">
    <source>
        <dbReference type="Pfam" id="PF23098"/>
    </source>
</evidence>
<gene>
    <name evidence="2" type="ORF">BV898_17999</name>
</gene>
<dbReference type="GO" id="GO:0000462">
    <property type="term" value="P:maturation of SSU-rRNA from tricistronic rRNA transcript (SSU-rRNA, 5.8S rRNA, LSU-rRNA)"/>
    <property type="evidence" value="ECO:0007669"/>
    <property type="project" value="TreeGrafter"/>
</dbReference>
<dbReference type="SUPFAM" id="SSF50978">
    <property type="entry name" value="WD40 repeat-like"/>
    <property type="match status" value="1"/>
</dbReference>